<feature type="transmembrane region" description="Helical" evidence="8">
    <location>
        <begin position="164"/>
        <end position="185"/>
    </location>
</feature>
<keyword evidence="6" id="KW-0520">NAD</keyword>
<proteinExistence type="inferred from homology"/>
<keyword evidence="4" id="KW-1278">Translocase</keyword>
<evidence type="ECO:0000256" key="6">
    <source>
        <dbReference type="ARBA" id="ARBA00023027"/>
    </source>
</evidence>
<reference evidence="10" key="1">
    <citation type="submission" date="2019-11" db="EMBL/GenBank/DDBJ databases">
        <title>Convergent organelle genome evolution in Selaginellaceae with mitochondrial-like plastid genomes and a highly diverged mitochondrial genome.</title>
        <authorList>
            <person name="Kang J.-S."/>
            <person name="Wang Y.-R."/>
            <person name="Xiang Q.-P."/>
            <person name="Zhang X.-C."/>
        </authorList>
    </citation>
    <scope>NUCLEOTIDE SEQUENCE</scope>
    <source>
        <strain evidence="10">Contig 8-19-24-13-7</strain>
    </source>
</reference>
<feature type="transmembrane region" description="Helical" evidence="8">
    <location>
        <begin position="399"/>
        <end position="429"/>
    </location>
</feature>
<dbReference type="GO" id="GO:0042773">
    <property type="term" value="P:ATP synthesis coupled electron transport"/>
    <property type="evidence" value="ECO:0007669"/>
    <property type="project" value="InterPro"/>
</dbReference>
<geneLocation type="mitochondrion" evidence="10"/>
<evidence type="ECO:0000256" key="8">
    <source>
        <dbReference type="SAM" id="Phobius"/>
    </source>
</evidence>
<evidence type="ECO:0000256" key="3">
    <source>
        <dbReference type="ARBA" id="ARBA00022692"/>
    </source>
</evidence>
<feature type="transmembrane region" description="Helical" evidence="8">
    <location>
        <begin position="455"/>
        <end position="477"/>
    </location>
</feature>
<feature type="domain" description="NADH:quinone oxidoreductase/Mrp antiporter transmembrane" evidence="9">
    <location>
        <begin position="129"/>
        <end position="424"/>
    </location>
</feature>
<dbReference type="HAMAP" id="MF_00445">
    <property type="entry name" value="NDH1_NuoN_1"/>
    <property type="match status" value="1"/>
</dbReference>
<sequence>MTLDRFELVGLFPEILVWDTTLILLVFGMVACTTEQDPPLVRTVAWLGLHCVLLATLLVGGAGPITINSLHDILLTDSFTHCCEIFLLVGTAGTILFIVDHGARDALRAFEIIVLILLSTSGMLVLISASDLLIMFIAMELQTLCFYVIAASKRDSECSTEAGLKYFIIGAFSSGIFLFGCSIVYGSTGLTNLEELGILINCSSLGFTAPSKGLPIGILCIVVGFLFKITAVPFHMWAPDVYEGSPTLVTAFFSIAPKIAIFANLVRVLIYCFHDHDWQPLMFFASIGSLILGAVAAMAQQKVKRFLAYSSIGHVGYLCIGLSCGTMEGIQSLLIGLLIYLFMTVNVFGLLCAVRPARFQFLGDLGAFGKLHPLFAITFSLTMFSYAGIPPLAGFCSKFYLFFAALRCGADALAGLGLVTSVISCFYYLRLVKLMYFDILGEEHMIPPQIDRDNSIILAITLACITLMFLHPSPLFLVTHHMALGLFAGS</sequence>
<feature type="transmembrane region" description="Helical" evidence="8">
    <location>
        <begin position="44"/>
        <end position="66"/>
    </location>
</feature>
<feature type="transmembrane region" description="Helical" evidence="8">
    <location>
        <begin position="106"/>
        <end position="127"/>
    </location>
</feature>
<feature type="transmembrane region" description="Helical" evidence="8">
    <location>
        <begin position="306"/>
        <end position="323"/>
    </location>
</feature>
<dbReference type="EMBL" id="MN702918">
    <property type="protein sequence ID" value="QQO99827.1"/>
    <property type="molecule type" value="Genomic_DNA"/>
</dbReference>
<evidence type="ECO:0000256" key="2">
    <source>
        <dbReference type="ARBA" id="ARBA00022448"/>
    </source>
</evidence>
<dbReference type="PANTHER" id="PTHR22773">
    <property type="entry name" value="NADH DEHYDROGENASE"/>
    <property type="match status" value="1"/>
</dbReference>
<keyword evidence="3 8" id="KW-0812">Transmembrane</keyword>
<feature type="transmembrane region" description="Helical" evidence="8">
    <location>
        <begin position="15"/>
        <end position="32"/>
    </location>
</feature>
<protein>
    <submittedName>
        <fullName evidence="10">NADH dehydrogenase subunit 2</fullName>
    </submittedName>
</protein>
<feature type="transmembrane region" description="Helical" evidence="8">
    <location>
        <begin position="282"/>
        <end position="299"/>
    </location>
</feature>
<evidence type="ECO:0000256" key="5">
    <source>
        <dbReference type="ARBA" id="ARBA00022989"/>
    </source>
</evidence>
<feature type="transmembrane region" description="Helical" evidence="8">
    <location>
        <begin position="78"/>
        <end position="99"/>
    </location>
</feature>
<name>A0A7U3TGY8_9TRAC</name>
<organism evidence="10">
    <name type="scientific">Selaginella nipponica</name>
    <dbReference type="NCBI Taxonomy" id="872861"/>
    <lineage>
        <taxon>Eukaryota</taxon>
        <taxon>Viridiplantae</taxon>
        <taxon>Streptophyta</taxon>
        <taxon>Embryophyta</taxon>
        <taxon>Tracheophyta</taxon>
        <taxon>Lycopodiopsida</taxon>
        <taxon>Selaginellales</taxon>
        <taxon>Selaginellaceae</taxon>
        <taxon>Selaginella</taxon>
    </lineage>
</organism>
<feature type="transmembrane region" description="Helical" evidence="8">
    <location>
        <begin position="248"/>
        <end position="270"/>
    </location>
</feature>
<gene>
    <name evidence="10" type="primary">nad2</name>
</gene>
<feature type="transmembrane region" description="Helical" evidence="8">
    <location>
        <begin position="329"/>
        <end position="354"/>
    </location>
</feature>
<feature type="transmembrane region" description="Helical" evidence="8">
    <location>
        <begin position="133"/>
        <end position="152"/>
    </location>
</feature>
<dbReference type="AlphaFoldDB" id="A0A7U3TGY8"/>
<evidence type="ECO:0000256" key="7">
    <source>
        <dbReference type="ARBA" id="ARBA00023136"/>
    </source>
</evidence>
<keyword evidence="7 8" id="KW-0472">Membrane</keyword>
<feature type="transmembrane region" description="Helical" evidence="8">
    <location>
        <begin position="374"/>
        <end position="393"/>
    </location>
</feature>
<evidence type="ECO:0000259" key="9">
    <source>
        <dbReference type="Pfam" id="PF00361"/>
    </source>
</evidence>
<dbReference type="InterPro" id="IPR010096">
    <property type="entry name" value="NADH-Q_OxRdtase_suN/2"/>
</dbReference>
<accession>A0A7U3TGY8</accession>
<keyword evidence="5 8" id="KW-1133">Transmembrane helix</keyword>
<evidence type="ECO:0000256" key="4">
    <source>
        <dbReference type="ARBA" id="ARBA00022967"/>
    </source>
</evidence>
<keyword evidence="2" id="KW-0813">Transport</keyword>
<dbReference type="InterPro" id="IPR001750">
    <property type="entry name" value="ND/Mrp_TM"/>
</dbReference>
<keyword evidence="10" id="KW-0496">Mitochondrion</keyword>
<comment type="subcellular location">
    <subcellularLocation>
        <location evidence="1">Membrane</location>
        <topology evidence="1">Multi-pass membrane protein</topology>
    </subcellularLocation>
</comment>
<evidence type="ECO:0000313" key="10">
    <source>
        <dbReference type="EMBL" id="QQO99827.1"/>
    </source>
</evidence>
<evidence type="ECO:0000256" key="1">
    <source>
        <dbReference type="ARBA" id="ARBA00004141"/>
    </source>
</evidence>
<dbReference type="NCBIfam" id="TIGR01770">
    <property type="entry name" value="NDH_I_N"/>
    <property type="match status" value="1"/>
</dbReference>
<dbReference type="GO" id="GO:0008137">
    <property type="term" value="F:NADH dehydrogenase (ubiquinone) activity"/>
    <property type="evidence" value="ECO:0007669"/>
    <property type="project" value="InterPro"/>
</dbReference>
<dbReference type="GO" id="GO:0016020">
    <property type="term" value="C:membrane"/>
    <property type="evidence" value="ECO:0007669"/>
    <property type="project" value="UniProtKB-SubCell"/>
</dbReference>
<feature type="transmembrane region" description="Helical" evidence="8">
    <location>
        <begin position="214"/>
        <end position="236"/>
    </location>
</feature>
<dbReference type="PROSITE" id="PS51257">
    <property type="entry name" value="PROKAR_LIPOPROTEIN"/>
    <property type="match status" value="1"/>
</dbReference>
<dbReference type="Pfam" id="PF00361">
    <property type="entry name" value="Proton_antipo_M"/>
    <property type="match status" value="1"/>
</dbReference>